<name>A0ABP7ZD93_9MICO</name>
<protein>
    <submittedName>
        <fullName evidence="1">Uncharacterized protein</fullName>
    </submittedName>
</protein>
<reference evidence="1" key="1">
    <citation type="journal article" date="2014" name="Int. J. Syst. Evol. Microbiol.">
        <title>Complete genome of a new Firmicutes species belonging to the dominant human colonic microbiota ('Ruminococcus bicirculans') reveals two chromosomes and a selective capacity to utilize plant glucans.</title>
        <authorList>
            <consortium name="NISC Comparative Sequencing Program"/>
            <person name="Wegmann U."/>
            <person name="Louis P."/>
            <person name="Goesmann A."/>
            <person name="Henrissat B."/>
            <person name="Duncan S.H."/>
            <person name="Flint H.J."/>
        </authorList>
    </citation>
    <scope>NUCLEOTIDE SEQUENCE</scope>
    <source>
        <strain evidence="1">JCM 17590</strain>
    </source>
</reference>
<evidence type="ECO:0000313" key="1">
    <source>
        <dbReference type="EMBL" id="GAA4153857.1"/>
    </source>
</evidence>
<sequence>MARDGSRQLPLAGLDFGMIISDVQAAEISGSAPVSALEKLREVERRRAELSSIEKRTDLIRRALAEGATAEDIARIYGTLPAVIRLAFR</sequence>
<accession>A0ABP7ZD93</accession>
<evidence type="ECO:0000313" key="2">
    <source>
        <dbReference type="Proteomes" id="UP001415169"/>
    </source>
</evidence>
<dbReference type="Proteomes" id="UP001415169">
    <property type="component" value="Unassembled WGS sequence"/>
</dbReference>
<keyword evidence="2" id="KW-1185">Reference proteome</keyword>
<proteinExistence type="predicted"/>
<gene>
    <name evidence="1" type="ORF">GCM10022286_00750</name>
</gene>
<dbReference type="EMBL" id="BAABBV010000001">
    <property type="protein sequence ID" value="GAA4153857.1"/>
    <property type="molecule type" value="Genomic_DNA"/>
</dbReference>
<organism evidence="1 2">
    <name type="scientific">Gryllotalpicola daejeonensis</name>
    <dbReference type="NCBI Taxonomy" id="993087"/>
    <lineage>
        <taxon>Bacteria</taxon>
        <taxon>Bacillati</taxon>
        <taxon>Actinomycetota</taxon>
        <taxon>Actinomycetes</taxon>
        <taxon>Micrococcales</taxon>
        <taxon>Microbacteriaceae</taxon>
        <taxon>Gryllotalpicola</taxon>
    </lineage>
</organism>
<reference evidence="1" key="2">
    <citation type="submission" date="2023-12" db="EMBL/GenBank/DDBJ databases">
        <authorList>
            <person name="Sun Q."/>
            <person name="Inoue M."/>
        </authorList>
    </citation>
    <scope>NUCLEOTIDE SEQUENCE</scope>
    <source>
        <strain evidence="1">JCM 17590</strain>
    </source>
</reference>
<comment type="caution">
    <text evidence="1">The sequence shown here is derived from an EMBL/GenBank/DDBJ whole genome shotgun (WGS) entry which is preliminary data.</text>
</comment>